<evidence type="ECO:0000313" key="1">
    <source>
        <dbReference type="EMBL" id="MBN7797786.1"/>
    </source>
</evidence>
<proteinExistence type="predicted"/>
<protein>
    <submittedName>
        <fullName evidence="1">Methyltransferase domain-containing protein</fullName>
    </submittedName>
</protein>
<evidence type="ECO:0000313" key="2">
    <source>
        <dbReference type="Proteomes" id="UP000664303"/>
    </source>
</evidence>
<sequence>MRLSEKEQWENRWQAAGKPQFFMPVNKPIFRERHRLFQKYLPQGSGRRCLEVGAYPGTYLKYFNEFYDYEPWGVEYVEACARSAESNLRNLGVPATILAKDFFELEVSESPDEKGWDLTVSFGFVEHFEDARVPIAKHIELTKLGGYVVISIPNHSSLNGNVLKLTDAEKWAQHNLMSLEDLVCSVEQVGGVDILFSGYVGHFGLWNAGFYSKVRRESPGLYKAVRGPLWALEWVGQVLIPNNRVTSPDAVIILRKKG</sequence>
<dbReference type="GO" id="GO:0008168">
    <property type="term" value="F:methyltransferase activity"/>
    <property type="evidence" value="ECO:0007669"/>
    <property type="project" value="UniProtKB-KW"/>
</dbReference>
<name>A0A939DH65_9GAMM</name>
<dbReference type="Proteomes" id="UP000664303">
    <property type="component" value="Unassembled WGS sequence"/>
</dbReference>
<comment type="caution">
    <text evidence="1">The sequence shown here is derived from an EMBL/GenBank/DDBJ whole genome shotgun (WGS) entry which is preliminary data.</text>
</comment>
<accession>A0A939DH65</accession>
<reference evidence="1" key="1">
    <citation type="submission" date="2021-02" db="EMBL/GenBank/DDBJ databases">
        <title>PHA producing bacteria isolated from coastal sediment in Guangdong, Shenzhen.</title>
        <authorList>
            <person name="Zheng W."/>
            <person name="Yu S."/>
            <person name="Huang Y."/>
        </authorList>
    </citation>
    <scope>NUCLEOTIDE SEQUENCE</scope>
    <source>
        <strain evidence="1">TN14-10</strain>
    </source>
</reference>
<gene>
    <name evidence="1" type="ORF">JYP50_14340</name>
</gene>
<dbReference type="AlphaFoldDB" id="A0A939DH65"/>
<dbReference type="CDD" id="cd02440">
    <property type="entry name" value="AdoMet_MTases"/>
    <property type="match status" value="1"/>
</dbReference>
<keyword evidence="2" id="KW-1185">Reference proteome</keyword>
<organism evidence="1 2">
    <name type="scientific">Parahaliea mediterranea</name>
    <dbReference type="NCBI Taxonomy" id="651086"/>
    <lineage>
        <taxon>Bacteria</taxon>
        <taxon>Pseudomonadati</taxon>
        <taxon>Pseudomonadota</taxon>
        <taxon>Gammaproteobacteria</taxon>
        <taxon>Cellvibrionales</taxon>
        <taxon>Halieaceae</taxon>
        <taxon>Parahaliea</taxon>
    </lineage>
</organism>
<dbReference type="EMBL" id="JAFKCZ010000010">
    <property type="protein sequence ID" value="MBN7797786.1"/>
    <property type="molecule type" value="Genomic_DNA"/>
</dbReference>
<dbReference type="SUPFAM" id="SSF53335">
    <property type="entry name" value="S-adenosyl-L-methionine-dependent methyltransferases"/>
    <property type="match status" value="1"/>
</dbReference>
<dbReference type="Pfam" id="PF13489">
    <property type="entry name" value="Methyltransf_23"/>
    <property type="match status" value="1"/>
</dbReference>
<dbReference type="RefSeq" id="WP_206561234.1">
    <property type="nucleotide sequence ID" value="NZ_JAFKCZ010000010.1"/>
</dbReference>
<dbReference type="InterPro" id="IPR029063">
    <property type="entry name" value="SAM-dependent_MTases_sf"/>
</dbReference>
<keyword evidence="1" id="KW-0808">Transferase</keyword>
<dbReference type="Gene3D" id="3.40.50.150">
    <property type="entry name" value="Vaccinia Virus protein VP39"/>
    <property type="match status" value="1"/>
</dbReference>
<keyword evidence="1" id="KW-0489">Methyltransferase</keyword>
<dbReference type="GO" id="GO:0032259">
    <property type="term" value="P:methylation"/>
    <property type="evidence" value="ECO:0007669"/>
    <property type="project" value="UniProtKB-KW"/>
</dbReference>